<dbReference type="InterPro" id="IPR013149">
    <property type="entry name" value="ADH-like_C"/>
</dbReference>
<dbReference type="Pfam" id="PF08240">
    <property type="entry name" value="ADH_N"/>
    <property type="match status" value="1"/>
</dbReference>
<evidence type="ECO:0000259" key="1">
    <source>
        <dbReference type="SMART" id="SM00829"/>
    </source>
</evidence>
<dbReference type="InterPro" id="IPR020843">
    <property type="entry name" value="ER"/>
</dbReference>
<dbReference type="Gene3D" id="3.40.50.720">
    <property type="entry name" value="NAD(P)-binding Rossmann-like Domain"/>
    <property type="match status" value="1"/>
</dbReference>
<comment type="caution">
    <text evidence="2">The sequence shown here is derived from an EMBL/GenBank/DDBJ whole genome shotgun (WGS) entry which is preliminary data.</text>
</comment>
<dbReference type="InterPro" id="IPR011032">
    <property type="entry name" value="GroES-like_sf"/>
</dbReference>
<dbReference type="InterPro" id="IPR036291">
    <property type="entry name" value="NAD(P)-bd_dom_sf"/>
</dbReference>
<name>A0A9X2PER3_9HYPH</name>
<dbReference type="CDD" id="cd08241">
    <property type="entry name" value="QOR1"/>
    <property type="match status" value="1"/>
</dbReference>
<dbReference type="Gene3D" id="3.90.180.10">
    <property type="entry name" value="Medium-chain alcohol dehydrogenases, catalytic domain"/>
    <property type="match status" value="1"/>
</dbReference>
<dbReference type="SUPFAM" id="SSF50129">
    <property type="entry name" value="GroES-like"/>
    <property type="match status" value="1"/>
</dbReference>
<accession>A0A9X2PER3</accession>
<proteinExistence type="predicted"/>
<dbReference type="SUPFAM" id="SSF51735">
    <property type="entry name" value="NAD(P)-binding Rossmann-fold domains"/>
    <property type="match status" value="1"/>
</dbReference>
<organism evidence="2 3">
    <name type="scientific">Ancylobacter mangrovi</name>
    <dbReference type="NCBI Taxonomy" id="2972472"/>
    <lineage>
        <taxon>Bacteria</taxon>
        <taxon>Pseudomonadati</taxon>
        <taxon>Pseudomonadota</taxon>
        <taxon>Alphaproteobacteria</taxon>
        <taxon>Hyphomicrobiales</taxon>
        <taxon>Xanthobacteraceae</taxon>
        <taxon>Ancylobacter</taxon>
    </lineage>
</organism>
<dbReference type="SMART" id="SM00829">
    <property type="entry name" value="PKS_ER"/>
    <property type="match status" value="1"/>
</dbReference>
<dbReference type="InterPro" id="IPR051397">
    <property type="entry name" value="Zn-ADH-like_protein"/>
</dbReference>
<reference evidence="2" key="1">
    <citation type="submission" date="2022-08" db="EMBL/GenBank/DDBJ databases">
        <authorList>
            <person name="Li F."/>
        </authorList>
    </citation>
    <scope>NUCLEOTIDE SEQUENCE</scope>
    <source>
        <strain evidence="2">MQZ15Z-1</strain>
    </source>
</reference>
<feature type="domain" description="Enoyl reductase (ER)" evidence="1">
    <location>
        <begin position="10"/>
        <end position="326"/>
    </location>
</feature>
<gene>
    <name evidence="2" type="ORF">NVS89_15820</name>
</gene>
<evidence type="ECO:0000313" key="3">
    <source>
        <dbReference type="Proteomes" id="UP001151088"/>
    </source>
</evidence>
<protein>
    <submittedName>
        <fullName evidence="2">NADPH:quinone oxidoreductase family protein</fullName>
    </submittedName>
</protein>
<dbReference type="PANTHER" id="PTHR43677">
    <property type="entry name" value="SHORT-CHAIN DEHYDROGENASE/REDUCTASE"/>
    <property type="match status" value="1"/>
</dbReference>
<evidence type="ECO:0000313" key="2">
    <source>
        <dbReference type="EMBL" id="MCS0496570.1"/>
    </source>
</evidence>
<dbReference type="Proteomes" id="UP001151088">
    <property type="component" value="Unassembled WGS sequence"/>
</dbReference>
<dbReference type="GO" id="GO:0016491">
    <property type="term" value="F:oxidoreductase activity"/>
    <property type="evidence" value="ECO:0007669"/>
    <property type="project" value="InterPro"/>
</dbReference>
<dbReference type="AlphaFoldDB" id="A0A9X2PER3"/>
<dbReference type="RefSeq" id="WP_258733732.1">
    <property type="nucleotide sequence ID" value="NZ_JANTHZ010000007.1"/>
</dbReference>
<dbReference type="PANTHER" id="PTHR43677:SF4">
    <property type="entry name" value="QUINONE OXIDOREDUCTASE-LIKE PROTEIN 2"/>
    <property type="match status" value="1"/>
</dbReference>
<dbReference type="Pfam" id="PF00107">
    <property type="entry name" value="ADH_zinc_N"/>
    <property type="match status" value="1"/>
</dbReference>
<sequence>MKAVRVREFGDVDTPAIEEVAAPTAGPGEVLVRIRATAVNFVDILVIGGKYQFLPPRPFTPGKGPAGEVITLGEGVSDLRVGDRVLAMAEQDGYGEMVAVRQEQCYRLPEAMTFLEAASMSLVYDTAWFALRERGRIKPGDVVFVMGAAGGVGFAAVQLAKAMGARVIAGISGPGREGALAQVGVDGIVDLSMPDLRNSLRARIHELTEGRGADIILDPLGGDCFDAAVRALAWCGRLVVIGFAAGRIPEIRVNYILLKNIEITGLQISDYRKRRPELVAECFAEVFHFYETGQVRPQPATTFTLDRFAEALASIRDRTAKGRLVLLQD</sequence>
<dbReference type="EMBL" id="JANTHZ010000007">
    <property type="protein sequence ID" value="MCS0496570.1"/>
    <property type="molecule type" value="Genomic_DNA"/>
</dbReference>
<dbReference type="InterPro" id="IPR013154">
    <property type="entry name" value="ADH-like_N"/>
</dbReference>
<keyword evidence="3" id="KW-1185">Reference proteome</keyword>